<dbReference type="InterPro" id="IPR026992">
    <property type="entry name" value="DIOX_N"/>
</dbReference>
<keyword evidence="3" id="KW-0408">Iron</keyword>
<keyword evidence="3" id="KW-0560">Oxidoreductase</keyword>
<dbReference type="Pfam" id="PF14226">
    <property type="entry name" value="DIOX_N"/>
    <property type="match status" value="1"/>
</dbReference>
<evidence type="ECO:0000313" key="5">
    <source>
        <dbReference type="EMBL" id="RDI69059.1"/>
    </source>
</evidence>
<dbReference type="GO" id="GO:0046872">
    <property type="term" value="F:metal ion binding"/>
    <property type="evidence" value="ECO:0007669"/>
    <property type="project" value="UniProtKB-KW"/>
</dbReference>
<dbReference type="InterPro" id="IPR027443">
    <property type="entry name" value="IPNS-like_sf"/>
</dbReference>
<protein>
    <submittedName>
        <fullName evidence="5">Isopenicillin N synthase-like dioxygenase</fullName>
    </submittedName>
</protein>
<dbReference type="STRING" id="1210086.GCA_001613105_00451"/>
<dbReference type="InterPro" id="IPR050231">
    <property type="entry name" value="Iron_ascorbate_oxido_reductase"/>
</dbReference>
<dbReference type="RefSeq" id="WP_245996924.1">
    <property type="nucleotide sequence ID" value="NZ_QQBC01000001.1"/>
</dbReference>
<proteinExistence type="inferred from homology"/>
<dbReference type="Gene3D" id="2.60.120.330">
    <property type="entry name" value="B-lactam Antibiotic, Isopenicillin N Synthase, Chain"/>
    <property type="match status" value="1"/>
</dbReference>
<accession>A0A370IEB8</accession>
<name>A0A370IEB8_9NOCA</name>
<sequence length="322" mass="35252">MEQVIPVIDLSNRDTADGRRSIAAAFDRACSDGGFFVIIGHGVPQELIDRTYATTAALFALSDEEKDAIAARPGFGGLFRSTTAARTRDNDTPPDLAELFGVHVKGDLPEAERAELGDEWLPARVANLWPTKPAEFRGIWNEYIDAMTALSAELVHLMALGLGLNEDYLDDRFANHMSSLSANYYYPQIEAPLPGQLRRGAHSDFSAVTVLYQDNDIGGLQVQARTGEWLPVPAVPGSFVVNIGDVMARWTGGRWISAMHRVVNPVQGHRSSRISIPFFYQADPAAPFEPIPLLGDSAEENEPADITVGEWISRKSRAFITA</sequence>
<dbReference type="AlphaFoldDB" id="A0A370IEB8"/>
<dbReference type="GO" id="GO:0017000">
    <property type="term" value="P:antibiotic biosynthetic process"/>
    <property type="evidence" value="ECO:0007669"/>
    <property type="project" value="UniProtKB-KW"/>
</dbReference>
<evidence type="ECO:0000256" key="2">
    <source>
        <dbReference type="ARBA" id="ARBA00023194"/>
    </source>
</evidence>
<evidence type="ECO:0000259" key="4">
    <source>
        <dbReference type="PROSITE" id="PS51471"/>
    </source>
</evidence>
<comment type="pathway">
    <text evidence="1">Antibiotic biosynthesis.</text>
</comment>
<dbReference type="Proteomes" id="UP000254869">
    <property type="component" value="Unassembled WGS sequence"/>
</dbReference>
<gene>
    <name evidence="5" type="ORF">DFR76_101597</name>
</gene>
<dbReference type="SUPFAM" id="SSF51197">
    <property type="entry name" value="Clavaminate synthase-like"/>
    <property type="match status" value="1"/>
</dbReference>
<dbReference type="EMBL" id="QQBC01000001">
    <property type="protein sequence ID" value="RDI69059.1"/>
    <property type="molecule type" value="Genomic_DNA"/>
</dbReference>
<keyword evidence="3" id="KW-0479">Metal-binding</keyword>
<keyword evidence="2" id="KW-0045">Antibiotic biosynthesis</keyword>
<comment type="caution">
    <text evidence="5">The sequence shown here is derived from an EMBL/GenBank/DDBJ whole genome shotgun (WGS) entry which is preliminary data.</text>
</comment>
<dbReference type="PANTHER" id="PTHR47990">
    <property type="entry name" value="2-OXOGLUTARATE (2OG) AND FE(II)-DEPENDENT OXYGENASE SUPERFAMILY PROTEIN-RELATED"/>
    <property type="match status" value="1"/>
</dbReference>
<dbReference type="PRINTS" id="PR00682">
    <property type="entry name" value="IPNSYNTHASE"/>
</dbReference>
<dbReference type="InterPro" id="IPR044861">
    <property type="entry name" value="IPNS-like_FE2OG_OXY"/>
</dbReference>
<reference evidence="5 6" key="1">
    <citation type="submission" date="2018-07" db="EMBL/GenBank/DDBJ databases">
        <title>Genomic Encyclopedia of Type Strains, Phase IV (KMG-IV): sequencing the most valuable type-strain genomes for metagenomic binning, comparative biology and taxonomic classification.</title>
        <authorList>
            <person name="Goeker M."/>
        </authorList>
    </citation>
    <scope>NUCLEOTIDE SEQUENCE [LARGE SCALE GENOMIC DNA]</scope>
    <source>
        <strain evidence="5 6">DSM 44290</strain>
    </source>
</reference>
<comment type="similarity">
    <text evidence="3">Belongs to the iron/ascorbate-dependent oxidoreductase family.</text>
</comment>
<evidence type="ECO:0000313" key="6">
    <source>
        <dbReference type="Proteomes" id="UP000254869"/>
    </source>
</evidence>
<keyword evidence="6" id="KW-1185">Reference proteome</keyword>
<dbReference type="InterPro" id="IPR005123">
    <property type="entry name" value="Oxoglu/Fe-dep_dioxygenase_dom"/>
</dbReference>
<evidence type="ECO:0000256" key="1">
    <source>
        <dbReference type="ARBA" id="ARBA00004792"/>
    </source>
</evidence>
<feature type="domain" description="Fe2OG dioxygenase" evidence="4">
    <location>
        <begin position="175"/>
        <end position="282"/>
    </location>
</feature>
<dbReference type="PROSITE" id="PS51471">
    <property type="entry name" value="FE2OG_OXY"/>
    <property type="match status" value="1"/>
</dbReference>
<organism evidence="5 6">
    <name type="scientific">Nocardia pseudobrasiliensis</name>
    <dbReference type="NCBI Taxonomy" id="45979"/>
    <lineage>
        <taxon>Bacteria</taxon>
        <taxon>Bacillati</taxon>
        <taxon>Actinomycetota</taxon>
        <taxon>Actinomycetes</taxon>
        <taxon>Mycobacteriales</taxon>
        <taxon>Nocardiaceae</taxon>
        <taxon>Nocardia</taxon>
    </lineage>
</organism>
<keyword evidence="5" id="KW-0223">Dioxygenase</keyword>
<dbReference type="Pfam" id="PF03171">
    <property type="entry name" value="2OG-FeII_Oxy"/>
    <property type="match status" value="1"/>
</dbReference>
<evidence type="ECO:0000256" key="3">
    <source>
        <dbReference type="RuleBase" id="RU003682"/>
    </source>
</evidence>
<dbReference type="GO" id="GO:0051213">
    <property type="term" value="F:dioxygenase activity"/>
    <property type="evidence" value="ECO:0007669"/>
    <property type="project" value="UniProtKB-KW"/>
</dbReference>